<feature type="compositionally biased region" description="Basic residues" evidence="1">
    <location>
        <begin position="677"/>
        <end position="690"/>
    </location>
</feature>
<dbReference type="EMBL" id="CAKOFQ010007088">
    <property type="protein sequence ID" value="CAH1990430.1"/>
    <property type="molecule type" value="Genomic_DNA"/>
</dbReference>
<feature type="region of interest" description="Disordered" evidence="1">
    <location>
        <begin position="666"/>
        <end position="694"/>
    </location>
</feature>
<keyword evidence="3" id="KW-1185">Reference proteome</keyword>
<dbReference type="OrthoDB" id="6784710at2759"/>
<evidence type="ECO:0000313" key="2">
    <source>
        <dbReference type="EMBL" id="CAH1990430.1"/>
    </source>
</evidence>
<dbReference type="Proteomes" id="UP001152888">
    <property type="component" value="Unassembled WGS sequence"/>
</dbReference>
<dbReference type="AlphaFoldDB" id="A0A9P0PLJ7"/>
<comment type="caution">
    <text evidence="2">The sequence shown here is derived from an EMBL/GenBank/DDBJ whole genome shotgun (WGS) entry which is preliminary data.</text>
</comment>
<protein>
    <submittedName>
        <fullName evidence="2">Uncharacterized protein</fullName>
    </submittedName>
</protein>
<organism evidence="2 3">
    <name type="scientific">Acanthoscelides obtectus</name>
    <name type="common">Bean weevil</name>
    <name type="synonym">Bruchus obtectus</name>
    <dbReference type="NCBI Taxonomy" id="200917"/>
    <lineage>
        <taxon>Eukaryota</taxon>
        <taxon>Metazoa</taxon>
        <taxon>Ecdysozoa</taxon>
        <taxon>Arthropoda</taxon>
        <taxon>Hexapoda</taxon>
        <taxon>Insecta</taxon>
        <taxon>Pterygota</taxon>
        <taxon>Neoptera</taxon>
        <taxon>Endopterygota</taxon>
        <taxon>Coleoptera</taxon>
        <taxon>Polyphaga</taxon>
        <taxon>Cucujiformia</taxon>
        <taxon>Chrysomeloidea</taxon>
        <taxon>Chrysomelidae</taxon>
        <taxon>Bruchinae</taxon>
        <taxon>Bruchini</taxon>
        <taxon>Acanthoscelides</taxon>
    </lineage>
</organism>
<reference evidence="2" key="1">
    <citation type="submission" date="2022-03" db="EMBL/GenBank/DDBJ databases">
        <authorList>
            <person name="Sayadi A."/>
        </authorList>
    </citation>
    <scope>NUCLEOTIDE SEQUENCE</scope>
</reference>
<evidence type="ECO:0000256" key="1">
    <source>
        <dbReference type="SAM" id="MobiDB-lite"/>
    </source>
</evidence>
<evidence type="ECO:0000313" key="3">
    <source>
        <dbReference type="Proteomes" id="UP001152888"/>
    </source>
</evidence>
<accession>A0A9P0PLJ7</accession>
<sequence length="872" mass="98244">MKCCKKKNNTDKTYRYKEQDLPEIFRTCRPPPPPPGEELWELQFCRWWGWNWVKKKDELGVAAAMRAGPRVSIEEEPQPGMRQSEEHGGNMRKRCSPTMCNNERQMMITNRSPYERKVQKKHIKQLCNCLCFKKKPQGTPSIQNMYSTPSNSVILHETYTCGVIHNQDSVARLEAERNISRKGRRESCRCRSAVAHPWFNKVKEESESSHEGYVGGCQCCCAKANKSSTEESIEILNIQCQCCCKSQSKSPPKPRINNGQTQTCPGQKAEMVQTAICGCVGATQTQNMKQIKSTKKKKIVVCCHCCCHCIRDDAGGEDDKVQVNRSNWDNVKAGDDRPCFCIQAANNQNAPSKRLPSKEQYTSCDYNGITCNTGEKAAENEYGVYQGTTRQEKMNPAHLKQFKPWDASLYQQKQFPKYGAPSKKYPWVQRTSSDILDKYYKLKISEEFSSPVTGKTYNLSPIEPLSLDGESIRCSLPEPIEVSEDIEYLEKLESNAKHNDIPSRIMLNAMCDAILYNNIDAECPSMLLSEFTYLDKAAGGCSENNCFSSKSVDLPSDNLTNGTKTQAADETVIKQQVEDTVKKLMQEKEERLSGADNTFKQHMDRLGLQKEFQQEDGKDHHTTPGCTNNFGSKQHCCFREDEEHTITPRVHPSFTKTGLLPSVCPYKRSASPARTGQGKKSRTGQVKKSRPCFNGEDSMVQNVNALLDKIDEIAVRSQENDLKVQSVLNSIGNPDQYHLEQTSELRSEASISAEISSSDIFRKIDEIVQRSQLNNNKIQTVLNTIPKMSTTNPREFVVNQAPPCISSDDCGVMMTEKLSSISEVTNETAETKVEPISSAKLDVSNRDGNTKKKKKRGSLKSLIPIKQKPKNK</sequence>
<proteinExistence type="predicted"/>
<feature type="region of interest" description="Disordered" evidence="1">
    <location>
        <begin position="75"/>
        <end position="96"/>
    </location>
</feature>
<name>A0A9P0PLJ7_ACAOB</name>
<gene>
    <name evidence="2" type="ORF">ACAOBT_LOCUS19662</name>
</gene>
<feature type="region of interest" description="Disordered" evidence="1">
    <location>
        <begin position="840"/>
        <end position="872"/>
    </location>
</feature>